<feature type="domain" description="SAF" evidence="1">
    <location>
        <begin position="39"/>
        <end position="101"/>
    </location>
</feature>
<protein>
    <submittedName>
        <fullName evidence="2">SAF domain-containing protein</fullName>
    </submittedName>
</protein>
<accession>A0A1M6JB20</accession>
<dbReference type="AlphaFoldDB" id="A0A1M6JB20"/>
<sequence>MEKVEKKKGFSGAFKLAAVAALLVFCGAFAVLKMSAGTVKVAAAKEIIPPGAEVTAKNAGLVELPRRLVPDGAVTSLDELKGKRVSVARLPGDLITGACLTDRKVSQIPSGAAGFFVPLGPAEAGSLKPNDLVAVVTCPGAGSPGEVAGVFRVASVVQNKSDVGEAKAEALLYGDEQSVVRAAPWVKDGHFRLLIRGGM</sequence>
<dbReference type="Proteomes" id="UP000184529">
    <property type="component" value="Unassembled WGS sequence"/>
</dbReference>
<dbReference type="STRING" id="1121432.SAMN02745219_02565"/>
<keyword evidence="3" id="KW-1185">Reference proteome</keyword>
<evidence type="ECO:0000313" key="3">
    <source>
        <dbReference type="Proteomes" id="UP000184529"/>
    </source>
</evidence>
<gene>
    <name evidence="2" type="ORF">SAMN02745219_02565</name>
</gene>
<dbReference type="CDD" id="cd11614">
    <property type="entry name" value="SAF_CpaB_FlgA_like"/>
    <property type="match status" value="1"/>
</dbReference>
<dbReference type="Pfam" id="PF08666">
    <property type="entry name" value="SAF"/>
    <property type="match status" value="1"/>
</dbReference>
<evidence type="ECO:0000259" key="1">
    <source>
        <dbReference type="SMART" id="SM00858"/>
    </source>
</evidence>
<proteinExistence type="predicted"/>
<reference evidence="3" key="1">
    <citation type="submission" date="2016-11" db="EMBL/GenBank/DDBJ databases">
        <authorList>
            <person name="Varghese N."/>
            <person name="Submissions S."/>
        </authorList>
    </citation>
    <scope>NUCLEOTIDE SEQUENCE [LARGE SCALE GENOMIC DNA]</scope>
    <source>
        <strain evidence="3">DSM 16057</strain>
    </source>
</reference>
<dbReference type="InterPro" id="IPR013974">
    <property type="entry name" value="SAF"/>
</dbReference>
<evidence type="ECO:0000313" key="2">
    <source>
        <dbReference type="EMBL" id="SHJ43889.1"/>
    </source>
</evidence>
<name>A0A1M6JB20_9FIRM</name>
<dbReference type="EMBL" id="FQZM01000034">
    <property type="protein sequence ID" value="SHJ43889.1"/>
    <property type="molecule type" value="Genomic_DNA"/>
</dbReference>
<dbReference type="SMART" id="SM00858">
    <property type="entry name" value="SAF"/>
    <property type="match status" value="1"/>
</dbReference>
<organism evidence="2 3">
    <name type="scientific">Desulfofundulus thermosubterraneus DSM 16057</name>
    <dbReference type="NCBI Taxonomy" id="1121432"/>
    <lineage>
        <taxon>Bacteria</taxon>
        <taxon>Bacillati</taxon>
        <taxon>Bacillota</taxon>
        <taxon>Clostridia</taxon>
        <taxon>Eubacteriales</taxon>
        <taxon>Peptococcaceae</taxon>
        <taxon>Desulfofundulus</taxon>
    </lineage>
</organism>